<feature type="transmembrane region" description="Helical" evidence="2">
    <location>
        <begin position="201"/>
        <end position="220"/>
    </location>
</feature>
<keyword evidence="2" id="KW-0812">Transmembrane</keyword>
<organism evidence="4 5">
    <name type="scientific">Geranomyces variabilis</name>
    <dbReference type="NCBI Taxonomy" id="109894"/>
    <lineage>
        <taxon>Eukaryota</taxon>
        <taxon>Fungi</taxon>
        <taxon>Fungi incertae sedis</taxon>
        <taxon>Chytridiomycota</taxon>
        <taxon>Chytridiomycota incertae sedis</taxon>
        <taxon>Chytridiomycetes</taxon>
        <taxon>Spizellomycetales</taxon>
        <taxon>Powellomycetaceae</taxon>
        <taxon>Geranomyces</taxon>
    </lineage>
</organism>
<feature type="compositionally biased region" description="Polar residues" evidence="1">
    <location>
        <begin position="391"/>
        <end position="410"/>
    </location>
</feature>
<evidence type="ECO:0000259" key="3">
    <source>
        <dbReference type="Pfam" id="PF18922"/>
    </source>
</evidence>
<dbReference type="Proteomes" id="UP001212152">
    <property type="component" value="Unassembled WGS sequence"/>
</dbReference>
<keyword evidence="2" id="KW-1133">Transmembrane helix</keyword>
<accession>A0AAD5TPU5</accession>
<feature type="compositionally biased region" description="Basic and acidic residues" evidence="1">
    <location>
        <begin position="235"/>
        <end position="247"/>
    </location>
</feature>
<evidence type="ECO:0000313" key="5">
    <source>
        <dbReference type="Proteomes" id="UP001212152"/>
    </source>
</evidence>
<dbReference type="AlphaFoldDB" id="A0AAD5TPU5"/>
<sequence>MLAYNYTPISGRPAFMFTLQCIPWVIGRSALWILTFSMLRNTPRTAVSVKLPSIEYADLMLRGFIIAELLITAPLSLAAGVAMEQSRFDTYFILNATLNTAHMVQAIILATAMWYFGGQMVRIAQENRMELRSQGGAEGLAGVRNMDAELGRAILKMQITNLAAELSLGWYSLMLLFFAHVPDWSMSIKWWSLCQCVSGYLFLPAMFWGFSDDMIGILNVTRDRRKPRTSSPFRARLDSGRKADGVRDSANYGDGDDELSVVPNELTLPQTPFPLTVDEEAARPMLSSTRAKRWTDRLRADLPVAEGCLEICLCNGYITGALSPVRSNCLVIAFPRGACHRIAASGLYTTTARTQRNATPPSLPPLSAMQRRSEDVEASLPLHSPVAADSPSGSSDTVSPRSVQSATTATSSGRGRLGSFSSHGKPSSFLQSKFLASRKNAVRRYILFGFLAFIIIVTLFYLSEIYSLTGRFSSKGRQLDEILSNAGCSGNSTLAATRFNETKLALLIEMRPMRTMVPMLLHYMATLPDDWPFMLMHSADVTPVIQRSAAIKRYIKSKKLTLYLLPAEVKLQSSPDVSQFLTRKTTWQRLPEPAEHIFFFQLDAMICSNSDQTVDDFLRFDWIGAPWPHIPNLRGGNGGLSMRRKSRLLRCLDHRTWTPGSQPEDVWFSECLGSFPDAVMPSFEEGMQFAVEGRDSPHYMGIHKPFGGVTVGAHYDFCPEATMLFLP</sequence>
<feature type="transmembrane region" description="Helical" evidence="2">
    <location>
        <begin position="162"/>
        <end position="181"/>
    </location>
</feature>
<keyword evidence="5" id="KW-1185">Reference proteome</keyword>
<proteinExistence type="predicted"/>
<feature type="transmembrane region" description="Helical" evidence="2">
    <location>
        <begin position="59"/>
        <end position="83"/>
    </location>
</feature>
<feature type="region of interest" description="Disordered" evidence="1">
    <location>
        <begin position="383"/>
        <end position="425"/>
    </location>
</feature>
<keyword evidence="2" id="KW-0472">Membrane</keyword>
<name>A0AAD5TPU5_9FUNG</name>
<gene>
    <name evidence="4" type="ORF">HDU87_001286</name>
</gene>
<reference evidence="4" key="1">
    <citation type="submission" date="2020-05" db="EMBL/GenBank/DDBJ databases">
        <title>Phylogenomic resolution of chytrid fungi.</title>
        <authorList>
            <person name="Stajich J.E."/>
            <person name="Amses K."/>
            <person name="Simmons R."/>
            <person name="Seto K."/>
            <person name="Myers J."/>
            <person name="Bonds A."/>
            <person name="Quandt C.A."/>
            <person name="Barry K."/>
            <person name="Liu P."/>
            <person name="Grigoriev I."/>
            <person name="Longcore J.E."/>
            <person name="James T.Y."/>
        </authorList>
    </citation>
    <scope>NUCLEOTIDE SEQUENCE</scope>
    <source>
        <strain evidence="4">JEL0379</strain>
    </source>
</reference>
<dbReference type="EMBL" id="JADGJQ010000013">
    <property type="protein sequence ID" value="KAJ3181157.1"/>
    <property type="molecule type" value="Genomic_DNA"/>
</dbReference>
<feature type="compositionally biased region" description="Low complexity" evidence="1">
    <location>
        <begin position="411"/>
        <end position="424"/>
    </location>
</feature>
<dbReference type="Pfam" id="PF18922">
    <property type="entry name" value="DUF5672"/>
    <property type="match status" value="1"/>
</dbReference>
<feature type="domain" description="DUF5672" evidence="3">
    <location>
        <begin position="564"/>
        <end position="707"/>
    </location>
</feature>
<feature type="transmembrane region" description="Helical" evidence="2">
    <location>
        <begin position="445"/>
        <end position="463"/>
    </location>
</feature>
<evidence type="ECO:0000256" key="2">
    <source>
        <dbReference type="SAM" id="Phobius"/>
    </source>
</evidence>
<evidence type="ECO:0000256" key="1">
    <source>
        <dbReference type="SAM" id="MobiDB-lite"/>
    </source>
</evidence>
<feature type="transmembrane region" description="Helical" evidence="2">
    <location>
        <begin position="14"/>
        <end position="39"/>
    </location>
</feature>
<dbReference type="InterPro" id="IPR043729">
    <property type="entry name" value="DUF5672"/>
</dbReference>
<protein>
    <recommendedName>
        <fullName evidence="3">DUF5672 domain-containing protein</fullName>
    </recommendedName>
</protein>
<feature type="transmembrane region" description="Helical" evidence="2">
    <location>
        <begin position="103"/>
        <end position="124"/>
    </location>
</feature>
<feature type="region of interest" description="Disordered" evidence="1">
    <location>
        <begin position="227"/>
        <end position="248"/>
    </location>
</feature>
<evidence type="ECO:0000313" key="4">
    <source>
        <dbReference type="EMBL" id="KAJ3181157.1"/>
    </source>
</evidence>
<comment type="caution">
    <text evidence="4">The sequence shown here is derived from an EMBL/GenBank/DDBJ whole genome shotgun (WGS) entry which is preliminary data.</text>
</comment>